<evidence type="ECO:0000313" key="2">
    <source>
        <dbReference type="Proteomes" id="UP000295509"/>
    </source>
</evidence>
<gene>
    <name evidence="1" type="ORF">BX592_12429</name>
</gene>
<protein>
    <submittedName>
        <fullName evidence="1">Uncharacterized protein</fullName>
    </submittedName>
</protein>
<accession>A0A4R8LC30</accession>
<evidence type="ECO:0000313" key="1">
    <source>
        <dbReference type="EMBL" id="TDY40516.1"/>
    </source>
</evidence>
<reference evidence="1 2" key="1">
    <citation type="submission" date="2019-03" db="EMBL/GenBank/DDBJ databases">
        <title>Genomic Encyclopedia of Type Strains, Phase III (KMG-III): the genomes of soil and plant-associated and newly described type strains.</title>
        <authorList>
            <person name="Whitman W."/>
        </authorList>
    </citation>
    <scope>NUCLEOTIDE SEQUENCE [LARGE SCALE GENOMIC DNA]</scope>
    <source>
        <strain evidence="1 2">LMG 29544</strain>
    </source>
</reference>
<dbReference type="Proteomes" id="UP000295509">
    <property type="component" value="Unassembled WGS sequence"/>
</dbReference>
<organism evidence="1 2">
    <name type="scientific">Paraburkholderia rhizosphaerae</name>
    <dbReference type="NCBI Taxonomy" id="480658"/>
    <lineage>
        <taxon>Bacteria</taxon>
        <taxon>Pseudomonadati</taxon>
        <taxon>Pseudomonadota</taxon>
        <taxon>Betaproteobacteria</taxon>
        <taxon>Burkholderiales</taxon>
        <taxon>Burkholderiaceae</taxon>
        <taxon>Paraburkholderia</taxon>
    </lineage>
</organism>
<sequence>MPHGLQNDNGYFISNNVEPINRETLDIFIGWLRGYCPPEKVESRARTLPMRK</sequence>
<comment type="caution">
    <text evidence="1">The sequence shown here is derived from an EMBL/GenBank/DDBJ whole genome shotgun (WGS) entry which is preliminary data.</text>
</comment>
<name>A0A4R8LC30_9BURK</name>
<proteinExistence type="predicted"/>
<keyword evidence="2" id="KW-1185">Reference proteome</keyword>
<dbReference type="EMBL" id="SORE01000024">
    <property type="protein sequence ID" value="TDY40516.1"/>
    <property type="molecule type" value="Genomic_DNA"/>
</dbReference>
<dbReference type="AlphaFoldDB" id="A0A4R8LC30"/>